<comment type="function">
    <text evidence="11">Catalyzes the ATP-dependent phosphorylation of fructose-l-phosphate to fructose-l,6-bisphosphate.</text>
</comment>
<dbReference type="InterPro" id="IPR011611">
    <property type="entry name" value="PfkB_dom"/>
</dbReference>
<dbReference type="Pfam" id="PF00294">
    <property type="entry name" value="PfkB"/>
    <property type="match status" value="1"/>
</dbReference>
<evidence type="ECO:0000256" key="9">
    <source>
        <dbReference type="ARBA" id="ARBA00047745"/>
    </source>
</evidence>
<feature type="domain" description="Carbohydrate kinase PfkB" evidence="12">
    <location>
        <begin position="18"/>
        <end position="279"/>
    </location>
</feature>
<evidence type="ECO:0000313" key="13">
    <source>
        <dbReference type="EMBL" id="MDT0352284.1"/>
    </source>
</evidence>
<dbReference type="EC" id="2.7.1.56" evidence="2 11"/>
<dbReference type="SUPFAM" id="SSF53613">
    <property type="entry name" value="Ribokinase-like"/>
    <property type="match status" value="1"/>
</dbReference>
<keyword evidence="7 11" id="KW-0067">ATP-binding</keyword>
<evidence type="ECO:0000256" key="4">
    <source>
        <dbReference type="ARBA" id="ARBA00022679"/>
    </source>
</evidence>
<keyword evidence="4 10" id="KW-0808">Transferase</keyword>
<proteinExistence type="inferred from homology"/>
<evidence type="ECO:0000256" key="2">
    <source>
        <dbReference type="ARBA" id="ARBA00012131"/>
    </source>
</evidence>
<dbReference type="EMBL" id="JAVREJ010000017">
    <property type="protein sequence ID" value="MDT0352284.1"/>
    <property type="molecule type" value="Genomic_DNA"/>
</dbReference>
<dbReference type="Proteomes" id="UP001183202">
    <property type="component" value="Unassembled WGS sequence"/>
</dbReference>
<dbReference type="InterPro" id="IPR029056">
    <property type="entry name" value="Ribokinase-like"/>
</dbReference>
<reference evidence="14" key="1">
    <citation type="submission" date="2023-07" db="EMBL/GenBank/DDBJ databases">
        <title>30 novel species of actinomycetes from the DSMZ collection.</title>
        <authorList>
            <person name="Nouioui I."/>
        </authorList>
    </citation>
    <scope>NUCLEOTIDE SEQUENCE [LARGE SCALE GENOMIC DNA]</scope>
    <source>
        <strain evidence="14">DSM 45834</strain>
    </source>
</reference>
<protein>
    <recommendedName>
        <fullName evidence="3 11">1-phosphofructokinase</fullName>
        <shortName evidence="11">Fru1PK</shortName>
        <ecNumber evidence="2 11">2.7.1.56</ecNumber>
    </recommendedName>
    <alternativeName>
        <fullName evidence="8 11">Fructose 1-phosphate kinase</fullName>
    </alternativeName>
</protein>
<dbReference type="RefSeq" id="WP_311558791.1">
    <property type="nucleotide sequence ID" value="NZ_JAVREJ010000017.1"/>
</dbReference>
<gene>
    <name evidence="13" type="primary">pfkB</name>
    <name evidence="13" type="ORF">RM445_22390</name>
</gene>
<keyword evidence="6 11" id="KW-0418">Kinase</keyword>
<comment type="caution">
    <text evidence="13">The sequence shown here is derived from an EMBL/GenBank/DDBJ whole genome shotgun (WGS) entry which is preliminary data.</text>
</comment>
<evidence type="ECO:0000256" key="1">
    <source>
        <dbReference type="ARBA" id="ARBA00010688"/>
    </source>
</evidence>
<sequence length="311" mass="31347">MIVTLTPNPSLDRTVEIDELRRGEVHRATGGRVDPGGKGVNVSRALASGDTATIAVLPSGGPEGAQLAALLAPFGVQTVQVPIAGTVRSNITVAEPDGTTTKLNEAGPELTPEEAAAVERTVVDLAARASWVVGAGSLPRGLGVDFYARLVAALRSSDTQVCIDASGPPLAAAVDAGPDLIKPNAEELAELVGRPLTRLADVVDAAAEIRKRGVGTVLVSLGGDGALLVSADEVLHGWAPPVRVRSTVGAGDSTLAGFLAGGGRGRSALVTAIAYGTAAVQLPGSVMPRPGDLNPGAVVVTDNPDLDRPLS</sequence>
<dbReference type="CDD" id="cd01164">
    <property type="entry name" value="FruK_PfkB_like"/>
    <property type="match status" value="1"/>
</dbReference>
<dbReference type="NCBIfam" id="TIGR03828">
    <property type="entry name" value="pfkB"/>
    <property type="match status" value="1"/>
</dbReference>
<dbReference type="InterPro" id="IPR017583">
    <property type="entry name" value="Tagatose/fructose_Pkinase"/>
</dbReference>
<dbReference type="InterPro" id="IPR022463">
    <property type="entry name" value="1-PFruKinase"/>
</dbReference>
<dbReference type="PANTHER" id="PTHR46566">
    <property type="entry name" value="1-PHOSPHOFRUCTOKINASE-RELATED"/>
    <property type="match status" value="1"/>
</dbReference>
<dbReference type="PIRSF" id="PIRSF000535">
    <property type="entry name" value="1PFK/6PFK/LacC"/>
    <property type="match status" value="1"/>
</dbReference>
<dbReference type="GO" id="GO:0008662">
    <property type="term" value="F:1-phosphofructokinase activity"/>
    <property type="evidence" value="ECO:0007669"/>
    <property type="project" value="UniProtKB-EC"/>
</dbReference>
<evidence type="ECO:0000256" key="11">
    <source>
        <dbReference type="RuleBase" id="RU369061"/>
    </source>
</evidence>
<evidence type="ECO:0000313" key="14">
    <source>
        <dbReference type="Proteomes" id="UP001183202"/>
    </source>
</evidence>
<accession>A0ABU2NI38</accession>
<evidence type="ECO:0000256" key="8">
    <source>
        <dbReference type="ARBA" id="ARBA00032802"/>
    </source>
</evidence>
<evidence type="ECO:0000256" key="5">
    <source>
        <dbReference type="ARBA" id="ARBA00022741"/>
    </source>
</evidence>
<name>A0ABU2NI38_9PSEU</name>
<evidence type="ECO:0000256" key="7">
    <source>
        <dbReference type="ARBA" id="ARBA00022840"/>
    </source>
</evidence>
<keyword evidence="5 11" id="KW-0547">Nucleotide-binding</keyword>
<dbReference type="PROSITE" id="PS00584">
    <property type="entry name" value="PFKB_KINASES_2"/>
    <property type="match status" value="1"/>
</dbReference>
<comment type="similarity">
    <text evidence="1 11">Belongs to the carbohydrate kinase PfkB family.</text>
</comment>
<dbReference type="PANTHER" id="PTHR46566:SF5">
    <property type="entry name" value="1-PHOSPHOFRUCTOKINASE"/>
    <property type="match status" value="1"/>
</dbReference>
<evidence type="ECO:0000259" key="12">
    <source>
        <dbReference type="Pfam" id="PF00294"/>
    </source>
</evidence>
<evidence type="ECO:0000256" key="10">
    <source>
        <dbReference type="PIRNR" id="PIRNR000535"/>
    </source>
</evidence>
<keyword evidence="14" id="KW-1185">Reference proteome</keyword>
<dbReference type="InterPro" id="IPR002173">
    <property type="entry name" value="Carboh/pur_kinase_PfkB_CS"/>
</dbReference>
<dbReference type="NCBIfam" id="TIGR03168">
    <property type="entry name" value="1-PFK"/>
    <property type="match status" value="1"/>
</dbReference>
<evidence type="ECO:0000256" key="6">
    <source>
        <dbReference type="ARBA" id="ARBA00022777"/>
    </source>
</evidence>
<organism evidence="13 14">
    <name type="scientific">Pseudonocardia charpentierae</name>
    <dbReference type="NCBI Taxonomy" id="3075545"/>
    <lineage>
        <taxon>Bacteria</taxon>
        <taxon>Bacillati</taxon>
        <taxon>Actinomycetota</taxon>
        <taxon>Actinomycetes</taxon>
        <taxon>Pseudonocardiales</taxon>
        <taxon>Pseudonocardiaceae</taxon>
        <taxon>Pseudonocardia</taxon>
    </lineage>
</organism>
<comment type="catalytic activity">
    <reaction evidence="9 11">
        <text>beta-D-fructose 1-phosphate + ATP = beta-D-fructose 1,6-bisphosphate + ADP + H(+)</text>
        <dbReference type="Rhea" id="RHEA:14213"/>
        <dbReference type="ChEBI" id="CHEBI:15378"/>
        <dbReference type="ChEBI" id="CHEBI:30616"/>
        <dbReference type="ChEBI" id="CHEBI:32966"/>
        <dbReference type="ChEBI" id="CHEBI:138881"/>
        <dbReference type="ChEBI" id="CHEBI:456216"/>
        <dbReference type="EC" id="2.7.1.56"/>
    </reaction>
</comment>
<evidence type="ECO:0000256" key="3">
    <source>
        <dbReference type="ARBA" id="ARBA00013596"/>
    </source>
</evidence>
<dbReference type="Gene3D" id="3.40.1190.20">
    <property type="match status" value="1"/>
</dbReference>